<evidence type="ECO:0000313" key="3">
    <source>
        <dbReference type="Proteomes" id="UP001497514"/>
    </source>
</evidence>
<dbReference type="RefSeq" id="WP_101901953.1">
    <property type="nucleotide sequence ID" value="NZ_OZ038524.1"/>
</dbReference>
<evidence type="ECO:0000256" key="1">
    <source>
        <dbReference type="SAM" id="Phobius"/>
    </source>
</evidence>
<dbReference type="Proteomes" id="UP001497514">
    <property type="component" value="Chromosome"/>
</dbReference>
<dbReference type="Pfam" id="PF14362">
    <property type="entry name" value="DUF4407"/>
    <property type="match status" value="1"/>
</dbReference>
<dbReference type="EMBL" id="OZ038524">
    <property type="protein sequence ID" value="CAL2080220.1"/>
    <property type="molecule type" value="Genomic_DNA"/>
</dbReference>
<keyword evidence="1" id="KW-0472">Membrane</keyword>
<feature type="transmembrane region" description="Helical" evidence="1">
    <location>
        <begin position="329"/>
        <end position="351"/>
    </location>
</feature>
<feature type="transmembrane region" description="Helical" evidence="1">
    <location>
        <begin position="72"/>
        <end position="97"/>
    </location>
</feature>
<accession>A0ABP1EKA1</accession>
<keyword evidence="3" id="KW-1185">Reference proteome</keyword>
<reference evidence="2 3" key="1">
    <citation type="submission" date="2024-05" db="EMBL/GenBank/DDBJ databases">
        <authorList>
            <person name="Duchaud E."/>
        </authorList>
    </citation>
    <scope>NUCLEOTIDE SEQUENCE [LARGE SCALE GENOMIC DNA]</scope>
    <source>
        <strain evidence="2">Ena-SAMPLE-TAB-13-05-2024-13:56:06:370-140309</strain>
    </source>
</reference>
<gene>
    <name evidence="2" type="ORF">TD3509T_0964</name>
</gene>
<evidence type="ECO:0008006" key="4">
    <source>
        <dbReference type="Google" id="ProtNLM"/>
    </source>
</evidence>
<dbReference type="InterPro" id="IPR025519">
    <property type="entry name" value="DUF4407"/>
</dbReference>
<evidence type="ECO:0000313" key="2">
    <source>
        <dbReference type="EMBL" id="CAL2080220.1"/>
    </source>
</evidence>
<organism evidence="2 3">
    <name type="scientific">Tenacibaculum dicentrarchi</name>
    <dbReference type="NCBI Taxonomy" id="669041"/>
    <lineage>
        <taxon>Bacteria</taxon>
        <taxon>Pseudomonadati</taxon>
        <taxon>Bacteroidota</taxon>
        <taxon>Flavobacteriia</taxon>
        <taxon>Flavobacteriales</taxon>
        <taxon>Flavobacteriaceae</taxon>
        <taxon>Tenacibaculum</taxon>
    </lineage>
</organism>
<keyword evidence="1" id="KW-1133">Transmembrane helix</keyword>
<keyword evidence="1" id="KW-0812">Transmembrane</keyword>
<feature type="transmembrane region" description="Helical" evidence="1">
    <location>
        <begin position="37"/>
        <end position="60"/>
    </location>
</feature>
<protein>
    <recommendedName>
        <fullName evidence="4">DUF4407 domain-containing protein</fullName>
    </recommendedName>
</protein>
<proteinExistence type="predicted"/>
<name>A0ABP1EKA1_9FLAO</name>
<sequence>MKKLIKYPFQKLYKFFLWASGADLEILKHAPTDANKYFGIGGTIIFTSLMAAFAGGYAFFTAFKIEILNTEGVVIGYTMLSECLALFFGLFWGALIFNLDRYIVSTFGVGDGKKTISRQELMEAGPRLIMAMLLGFVIATPLELKLFEKEINAEISTQIAIVNNTLIKFGENDPILTRLKTERNDLQTNIKNRSKIIEEKRSFWEAANKDKNDEWNLGKFSGKKGKGGYYDDLKKISDDAEIAYSTTKNSTTILNEKDYKVIDDIDVKIKARESATQSDIQNQKTVQAQNNGLIAKLKALDNLMYEEVPFYEVKDGEKQLVKISKEKTVVWYAKWLITILFIFIEIAPIMFKMMTERGTYDDILDRVKHEAKVKQLLLQSNINEEINTAVKVNSDKNAQKLNAELTANKDLLQSIANAQAEIAEVAIEEWKKEQLIKVKNDPNIMIKS</sequence>